<keyword evidence="1" id="KW-1133">Transmembrane helix</keyword>
<feature type="transmembrane region" description="Helical" evidence="1">
    <location>
        <begin position="89"/>
        <end position="109"/>
    </location>
</feature>
<name>A0A6A6XH39_9PLEO</name>
<evidence type="ECO:0000256" key="1">
    <source>
        <dbReference type="SAM" id="Phobius"/>
    </source>
</evidence>
<dbReference type="EMBL" id="MU001861">
    <property type="protein sequence ID" value="KAF2795373.1"/>
    <property type="molecule type" value="Genomic_DNA"/>
</dbReference>
<dbReference type="Proteomes" id="UP000799757">
    <property type="component" value="Unassembled WGS sequence"/>
</dbReference>
<sequence length="110" mass="11510">MGNDTCTDPGVAEGSALRAQFGMQNPAGTYGDFALYERLVTKATPVMLVAWLKNKTESGEQWGDAKLLCPTPNQISPGSKAVSGAMRSMNAGGATYVAILVCAVIFFGMS</sequence>
<keyword evidence="1" id="KW-0812">Transmembrane</keyword>
<evidence type="ECO:0000313" key="2">
    <source>
        <dbReference type="EMBL" id="KAF2795373.1"/>
    </source>
</evidence>
<proteinExistence type="predicted"/>
<evidence type="ECO:0000313" key="3">
    <source>
        <dbReference type="Proteomes" id="UP000799757"/>
    </source>
</evidence>
<keyword evidence="1" id="KW-0472">Membrane</keyword>
<accession>A0A6A6XH39</accession>
<dbReference type="AlphaFoldDB" id="A0A6A6XH39"/>
<protein>
    <submittedName>
        <fullName evidence="2">Uncharacterized protein</fullName>
    </submittedName>
</protein>
<reference evidence="2" key="1">
    <citation type="journal article" date="2020" name="Stud. Mycol.">
        <title>101 Dothideomycetes genomes: a test case for predicting lifestyles and emergence of pathogens.</title>
        <authorList>
            <person name="Haridas S."/>
            <person name="Albert R."/>
            <person name="Binder M."/>
            <person name="Bloem J."/>
            <person name="Labutti K."/>
            <person name="Salamov A."/>
            <person name="Andreopoulos B."/>
            <person name="Baker S."/>
            <person name="Barry K."/>
            <person name="Bills G."/>
            <person name="Bluhm B."/>
            <person name="Cannon C."/>
            <person name="Castanera R."/>
            <person name="Culley D."/>
            <person name="Daum C."/>
            <person name="Ezra D."/>
            <person name="Gonzalez J."/>
            <person name="Henrissat B."/>
            <person name="Kuo A."/>
            <person name="Liang C."/>
            <person name="Lipzen A."/>
            <person name="Lutzoni F."/>
            <person name="Magnuson J."/>
            <person name="Mondo S."/>
            <person name="Nolan M."/>
            <person name="Ohm R."/>
            <person name="Pangilinan J."/>
            <person name="Park H.-J."/>
            <person name="Ramirez L."/>
            <person name="Alfaro M."/>
            <person name="Sun H."/>
            <person name="Tritt A."/>
            <person name="Yoshinaga Y."/>
            <person name="Zwiers L.-H."/>
            <person name="Turgeon B."/>
            <person name="Goodwin S."/>
            <person name="Spatafora J."/>
            <person name="Crous P."/>
            <person name="Grigoriev I."/>
        </authorList>
    </citation>
    <scope>NUCLEOTIDE SEQUENCE</scope>
    <source>
        <strain evidence="2">CBS 109.77</strain>
    </source>
</reference>
<keyword evidence="3" id="KW-1185">Reference proteome</keyword>
<dbReference type="OrthoDB" id="3494145at2759"/>
<gene>
    <name evidence="2" type="ORF">K505DRAFT_324104</name>
</gene>
<organism evidence="2 3">
    <name type="scientific">Melanomma pulvis-pyrius CBS 109.77</name>
    <dbReference type="NCBI Taxonomy" id="1314802"/>
    <lineage>
        <taxon>Eukaryota</taxon>
        <taxon>Fungi</taxon>
        <taxon>Dikarya</taxon>
        <taxon>Ascomycota</taxon>
        <taxon>Pezizomycotina</taxon>
        <taxon>Dothideomycetes</taxon>
        <taxon>Pleosporomycetidae</taxon>
        <taxon>Pleosporales</taxon>
        <taxon>Melanommataceae</taxon>
        <taxon>Melanomma</taxon>
    </lineage>
</organism>